<comment type="caution">
    <text evidence="3">The sequence shown here is derived from an EMBL/GenBank/DDBJ whole genome shotgun (WGS) entry which is preliminary data.</text>
</comment>
<dbReference type="PANTHER" id="PTHR42928:SF5">
    <property type="entry name" value="BLR1237 PROTEIN"/>
    <property type="match status" value="1"/>
</dbReference>
<gene>
    <name evidence="3" type="ORF">ACFPOE_13435</name>
</gene>
<sequence length="325" mass="33800">MTTTSLSRRLLLGAIAIGCALATPAFAQGGKTTRLVIAFPPGGPVDFVGRTIGEALGRELGQQVIVENRAGANGAIAAEYVSRSAPDGQVLWLSSVGAVAINPALYDKLPYDPARDLTPVSLVVRNVEVLVVPANAPYNTGAEFIAAARRSPQPLTLASSGTGSVPHLAMELLGEVSKTPLLHVPYKGAAPAITDVIAGHVNGFFGDIPGLVSFIKAGKLKPIGIAAAHRHPLLPDVKTFDEMGMPGVDSDNWYGLFAAKGTPAAEVERVNRALRKALDDEGVKAKLLASGAQPAASSPAELSALMKSDLAKWTRVIKANKIKPD</sequence>
<evidence type="ECO:0000313" key="3">
    <source>
        <dbReference type="EMBL" id="MFC5498543.1"/>
    </source>
</evidence>
<organism evidence="3 4">
    <name type="scientific">Caenimonas terrae</name>
    <dbReference type="NCBI Taxonomy" id="696074"/>
    <lineage>
        <taxon>Bacteria</taxon>
        <taxon>Pseudomonadati</taxon>
        <taxon>Pseudomonadota</taxon>
        <taxon>Betaproteobacteria</taxon>
        <taxon>Burkholderiales</taxon>
        <taxon>Comamonadaceae</taxon>
        <taxon>Caenimonas</taxon>
    </lineage>
</organism>
<dbReference type="Pfam" id="PF03401">
    <property type="entry name" value="TctC"/>
    <property type="match status" value="1"/>
</dbReference>
<dbReference type="PIRSF" id="PIRSF017082">
    <property type="entry name" value="YflP"/>
    <property type="match status" value="1"/>
</dbReference>
<reference evidence="4" key="1">
    <citation type="journal article" date="2019" name="Int. J. Syst. Evol. Microbiol.">
        <title>The Global Catalogue of Microorganisms (GCM) 10K type strain sequencing project: providing services to taxonomists for standard genome sequencing and annotation.</title>
        <authorList>
            <consortium name="The Broad Institute Genomics Platform"/>
            <consortium name="The Broad Institute Genome Sequencing Center for Infectious Disease"/>
            <person name="Wu L."/>
            <person name="Ma J."/>
        </authorList>
    </citation>
    <scope>NUCLEOTIDE SEQUENCE [LARGE SCALE GENOMIC DNA]</scope>
    <source>
        <strain evidence="4">CCUG 57401</strain>
    </source>
</reference>
<dbReference type="EMBL" id="JBHSMF010000006">
    <property type="protein sequence ID" value="MFC5498543.1"/>
    <property type="molecule type" value="Genomic_DNA"/>
</dbReference>
<dbReference type="InterPro" id="IPR005064">
    <property type="entry name" value="BUG"/>
</dbReference>
<accession>A0ABW0NF57</accession>
<keyword evidence="2" id="KW-0732">Signal</keyword>
<proteinExistence type="inferred from homology"/>
<dbReference type="Gene3D" id="3.40.190.10">
    <property type="entry name" value="Periplasmic binding protein-like II"/>
    <property type="match status" value="1"/>
</dbReference>
<dbReference type="SUPFAM" id="SSF53850">
    <property type="entry name" value="Periplasmic binding protein-like II"/>
    <property type="match status" value="1"/>
</dbReference>
<name>A0ABW0NF57_9BURK</name>
<dbReference type="Gene3D" id="3.40.190.150">
    <property type="entry name" value="Bordetella uptake gene, domain 1"/>
    <property type="match status" value="1"/>
</dbReference>
<feature type="chain" id="PRO_5045259991" evidence="2">
    <location>
        <begin position="28"/>
        <end position="325"/>
    </location>
</feature>
<keyword evidence="4" id="KW-1185">Reference proteome</keyword>
<dbReference type="Proteomes" id="UP001596037">
    <property type="component" value="Unassembled WGS sequence"/>
</dbReference>
<dbReference type="InterPro" id="IPR042100">
    <property type="entry name" value="Bug_dom1"/>
</dbReference>
<dbReference type="CDD" id="cd13578">
    <property type="entry name" value="PBP2_Bug27"/>
    <property type="match status" value="1"/>
</dbReference>
<evidence type="ECO:0000313" key="4">
    <source>
        <dbReference type="Proteomes" id="UP001596037"/>
    </source>
</evidence>
<comment type="similarity">
    <text evidence="1">Belongs to the UPF0065 (bug) family.</text>
</comment>
<dbReference type="RefSeq" id="WP_376850593.1">
    <property type="nucleotide sequence ID" value="NZ_JBHSMF010000006.1"/>
</dbReference>
<evidence type="ECO:0000256" key="2">
    <source>
        <dbReference type="SAM" id="SignalP"/>
    </source>
</evidence>
<protein>
    <submittedName>
        <fullName evidence="3">Bug family tripartite tricarboxylate transporter substrate binding protein</fullName>
    </submittedName>
</protein>
<dbReference type="PANTHER" id="PTHR42928">
    <property type="entry name" value="TRICARBOXYLATE-BINDING PROTEIN"/>
    <property type="match status" value="1"/>
</dbReference>
<evidence type="ECO:0000256" key="1">
    <source>
        <dbReference type="ARBA" id="ARBA00006987"/>
    </source>
</evidence>
<feature type="signal peptide" evidence="2">
    <location>
        <begin position="1"/>
        <end position="27"/>
    </location>
</feature>